<evidence type="ECO:0000256" key="10">
    <source>
        <dbReference type="ARBA" id="ARBA00023268"/>
    </source>
</evidence>
<evidence type="ECO:0000256" key="7">
    <source>
        <dbReference type="ARBA" id="ARBA00022729"/>
    </source>
</evidence>
<organism evidence="14 15">
    <name type="scientific">Vibrio agarivorans</name>
    <dbReference type="NCBI Taxonomy" id="153622"/>
    <lineage>
        <taxon>Bacteria</taxon>
        <taxon>Pseudomonadati</taxon>
        <taxon>Pseudomonadota</taxon>
        <taxon>Gammaproteobacteria</taxon>
        <taxon>Vibrionales</taxon>
        <taxon>Vibrionaceae</taxon>
        <taxon>Vibrio</taxon>
    </lineage>
</organism>
<comment type="catalytic activity">
    <reaction evidence="1">
        <text>a ribonucleoside 3'-phosphate + H2O = a ribonucleoside + phosphate</text>
        <dbReference type="Rhea" id="RHEA:10144"/>
        <dbReference type="ChEBI" id="CHEBI:13197"/>
        <dbReference type="ChEBI" id="CHEBI:15377"/>
        <dbReference type="ChEBI" id="CHEBI:18254"/>
        <dbReference type="ChEBI" id="CHEBI:43474"/>
        <dbReference type="EC" id="3.1.3.6"/>
    </reaction>
</comment>
<keyword evidence="7 11" id="KW-0732">Signal</keyword>
<dbReference type="Proteomes" id="UP001169719">
    <property type="component" value="Unassembled WGS sequence"/>
</dbReference>
<dbReference type="InterPro" id="IPR004843">
    <property type="entry name" value="Calcineurin-like_PHP"/>
</dbReference>
<evidence type="ECO:0000313" key="15">
    <source>
        <dbReference type="Proteomes" id="UP001169719"/>
    </source>
</evidence>
<keyword evidence="8 11" id="KW-0547">Nucleotide-binding</keyword>
<dbReference type="PROSITE" id="PS00786">
    <property type="entry name" value="5_NUCLEOTIDASE_2"/>
    <property type="match status" value="1"/>
</dbReference>
<dbReference type="InterPro" id="IPR006146">
    <property type="entry name" value="5'-Nucleotdase_CS"/>
</dbReference>
<dbReference type="Gene3D" id="3.60.21.10">
    <property type="match status" value="1"/>
</dbReference>
<evidence type="ECO:0000259" key="13">
    <source>
        <dbReference type="Pfam" id="PF02872"/>
    </source>
</evidence>
<dbReference type="InterPro" id="IPR008334">
    <property type="entry name" value="5'-Nucleotdase_C"/>
</dbReference>
<keyword evidence="15" id="KW-1185">Reference proteome</keyword>
<accession>A0ABT7Y0C5</accession>
<dbReference type="InterPro" id="IPR006179">
    <property type="entry name" value="5_nucleotidase/apyrase"/>
</dbReference>
<feature type="chain" id="PRO_5045003737" evidence="11">
    <location>
        <begin position="18"/>
        <end position="709"/>
    </location>
</feature>
<proteinExistence type="inferred from homology"/>
<comment type="similarity">
    <text evidence="5 11">Belongs to the 5'-nucleotidase family.</text>
</comment>
<dbReference type="EMBL" id="JAUEOZ010000001">
    <property type="protein sequence ID" value="MDN2481442.1"/>
    <property type="molecule type" value="Genomic_DNA"/>
</dbReference>
<keyword evidence="6" id="KW-0479">Metal-binding</keyword>
<comment type="catalytic activity">
    <reaction evidence="2">
        <text>a nucleoside 2',3'-cyclic phosphate + H2O = a nucleoside 3'-phosphate + H(+)</text>
        <dbReference type="Rhea" id="RHEA:19621"/>
        <dbReference type="ChEBI" id="CHEBI:15377"/>
        <dbReference type="ChEBI" id="CHEBI:15378"/>
        <dbReference type="ChEBI" id="CHEBI:66949"/>
        <dbReference type="ChEBI" id="CHEBI:66954"/>
        <dbReference type="EC" id="3.1.4.16"/>
    </reaction>
</comment>
<dbReference type="Gene3D" id="3.90.780.10">
    <property type="entry name" value="5'-Nucleotidase, C-terminal domain"/>
    <property type="match status" value="1"/>
</dbReference>
<feature type="signal peptide" evidence="11">
    <location>
        <begin position="1"/>
        <end position="17"/>
    </location>
</feature>
<dbReference type="NCBIfam" id="NF006938">
    <property type="entry name" value="PRK09420.1"/>
    <property type="match status" value="1"/>
</dbReference>
<dbReference type="InterPro" id="IPR041827">
    <property type="entry name" value="CpdB_N"/>
</dbReference>
<feature type="domain" description="Calcineurin-like phosphoesterase" evidence="12">
    <location>
        <begin position="38"/>
        <end position="304"/>
    </location>
</feature>
<gene>
    <name evidence="14" type="ORF">QWJ08_08555</name>
</gene>
<keyword evidence="9 11" id="KW-0378">Hydrolase</keyword>
<dbReference type="PROSITE" id="PS00785">
    <property type="entry name" value="5_NUCLEOTIDASE_1"/>
    <property type="match status" value="1"/>
</dbReference>
<dbReference type="CDD" id="cd07410">
    <property type="entry name" value="MPP_CpdB_N"/>
    <property type="match status" value="1"/>
</dbReference>
<reference evidence="14" key="1">
    <citation type="submission" date="2024-05" db="EMBL/GenBank/DDBJ databases">
        <title>Genome Sequences of Four Agar- Degrading Marine Bacteria.</title>
        <authorList>
            <person name="Phillips E.K."/>
            <person name="Shaffer J.C."/>
            <person name="Henson M.W."/>
            <person name="Temperton B."/>
            <person name="Thrash C.J."/>
            <person name="Martin M.O."/>
        </authorList>
    </citation>
    <scope>NUCLEOTIDE SEQUENCE</scope>
    <source>
        <strain evidence="14">EKP203</strain>
    </source>
</reference>
<dbReference type="SUPFAM" id="SSF55816">
    <property type="entry name" value="5'-nucleotidase (syn. UDP-sugar hydrolase), C-terminal domain"/>
    <property type="match status" value="1"/>
</dbReference>
<protein>
    <submittedName>
        <fullName evidence="14">Bifunctional 2',3'-cyclic-nucleotide 2'-phosphodiesterase/3'-nucleotidase</fullName>
    </submittedName>
</protein>
<name>A0ABT7Y0C5_9VIBR</name>
<evidence type="ECO:0000256" key="8">
    <source>
        <dbReference type="ARBA" id="ARBA00022741"/>
    </source>
</evidence>
<evidence type="ECO:0000256" key="5">
    <source>
        <dbReference type="ARBA" id="ARBA00006654"/>
    </source>
</evidence>
<comment type="subcellular location">
    <subcellularLocation>
        <location evidence="4">Cell envelope</location>
    </subcellularLocation>
</comment>
<dbReference type="PROSITE" id="PS51257">
    <property type="entry name" value="PROKAR_LIPOPROTEIN"/>
    <property type="match status" value="1"/>
</dbReference>
<dbReference type="InterPro" id="IPR029052">
    <property type="entry name" value="Metallo-depent_PP-like"/>
</dbReference>
<dbReference type="PANTHER" id="PTHR11575">
    <property type="entry name" value="5'-NUCLEOTIDASE-RELATED"/>
    <property type="match status" value="1"/>
</dbReference>
<dbReference type="Pfam" id="PF02872">
    <property type="entry name" value="5_nucleotid_C"/>
    <property type="match status" value="1"/>
</dbReference>
<comment type="cofactor">
    <cofactor evidence="3">
        <name>a divalent metal cation</name>
        <dbReference type="ChEBI" id="CHEBI:60240"/>
    </cofactor>
</comment>
<evidence type="ECO:0000259" key="12">
    <source>
        <dbReference type="Pfam" id="PF00149"/>
    </source>
</evidence>
<evidence type="ECO:0000313" key="14">
    <source>
        <dbReference type="EMBL" id="MDN2481442.1"/>
    </source>
</evidence>
<evidence type="ECO:0000256" key="6">
    <source>
        <dbReference type="ARBA" id="ARBA00022723"/>
    </source>
</evidence>
<dbReference type="InterPro" id="IPR036907">
    <property type="entry name" value="5'-Nucleotdase_C_sf"/>
</dbReference>
<keyword evidence="10" id="KW-0511">Multifunctional enzyme</keyword>
<evidence type="ECO:0000256" key="9">
    <source>
        <dbReference type="ARBA" id="ARBA00022801"/>
    </source>
</evidence>
<sequence>MKIMSTRAMLAASIALALTGCNSSSNNDTAETVTMDLRLLETTDIHANVVPYNYNSGPGQDLPAWGLARTSVVIEQARSEVDNHMLIDNGDLIQGSPMGDYIASLDDSYLETARHPVFKAMNYLNYDAGNVGNHEFNYGLKFLDDALEGANFPYVGSNVWVAKQPRDLARVADENCEIYLARDENDEPIFDYIDTLYDPYVILERDFLANDGEYYTLNVGVIGFTPPDIMAWDASHLECNVVVSDIIETAEYFVPKMKAEGADIIIAVPHSGLDKDSSLHAENATYELAQVEGIDAIMFGHDHKLFPNFKGEYDDFDGIDAEAGLIHGVPATMPGAWGEALGVIDLSLASKDGGETWTVTGSDVALRDLVKFESDPVIEALVAEEHRGTIDYMGIEIAQTDHYINSFFTQVIPDMSVQIVNEAQLHALENWAATDPAFDDMADDAILLSLSAPFKSGRNGPNDYTNINTGKLTNGSIADLYVFDNNTPAALKLTGKDVKEWIEWDASMQYRTLPLAEGESFLNSDYMGYAFDIFFGGFDEDGNSRLQYVVDVTVEPRYDGEAPHEPKEENVRVVEILFDGKPLADDAEVYAMTNNYRASETTLPGVSGSEVVKEDAAYTSRELVQQYLEFRLESQENTFLEFTHAENFRLQAGAGDKITFSSSSDSESEICAQQIDGLEYTGRLAANGEKIFELDFDLYQDASFDCKID</sequence>
<evidence type="ECO:0000256" key="11">
    <source>
        <dbReference type="RuleBase" id="RU362119"/>
    </source>
</evidence>
<feature type="domain" description="5'-Nucleotidase C-terminal" evidence="13">
    <location>
        <begin position="465"/>
        <end position="599"/>
    </location>
</feature>
<comment type="caution">
    <text evidence="14">The sequence shown here is derived from an EMBL/GenBank/DDBJ whole genome shotgun (WGS) entry which is preliminary data.</text>
</comment>
<dbReference type="PANTHER" id="PTHR11575:SF6">
    <property type="entry name" value="2',3'-CYCLIC-NUCLEOTIDE 2'-PHOSPHODIESTERASE_3'-NUCLEOTIDASE"/>
    <property type="match status" value="1"/>
</dbReference>
<dbReference type="Pfam" id="PF00149">
    <property type="entry name" value="Metallophos"/>
    <property type="match status" value="1"/>
</dbReference>
<evidence type="ECO:0000256" key="2">
    <source>
        <dbReference type="ARBA" id="ARBA00001730"/>
    </source>
</evidence>
<dbReference type="PRINTS" id="PR01607">
    <property type="entry name" value="APYRASEFAMLY"/>
</dbReference>
<evidence type="ECO:0000256" key="4">
    <source>
        <dbReference type="ARBA" id="ARBA00004196"/>
    </source>
</evidence>
<dbReference type="RefSeq" id="WP_289961552.1">
    <property type="nucleotide sequence ID" value="NZ_JAUEOZ010000001.1"/>
</dbReference>
<evidence type="ECO:0000256" key="3">
    <source>
        <dbReference type="ARBA" id="ARBA00001968"/>
    </source>
</evidence>
<evidence type="ECO:0000256" key="1">
    <source>
        <dbReference type="ARBA" id="ARBA00000527"/>
    </source>
</evidence>
<dbReference type="SUPFAM" id="SSF56300">
    <property type="entry name" value="Metallo-dependent phosphatases"/>
    <property type="match status" value="1"/>
</dbReference>